<sequence length="41" mass="5033">EIPKELLHIVQTKNLKRPATTKKEIENYLNTMDFERRNFSW</sequence>
<name>A0A0G1JCA6_UNCKA</name>
<dbReference type="EMBL" id="LCJD01000031">
    <property type="protein sequence ID" value="KKT68940.1"/>
    <property type="molecule type" value="Genomic_DNA"/>
</dbReference>
<protein>
    <submittedName>
        <fullName evidence="1">Uncharacterized protein</fullName>
    </submittedName>
</protein>
<dbReference type="AlphaFoldDB" id="A0A0G1JCA6"/>
<accession>A0A0G1JCA6</accession>
<proteinExistence type="predicted"/>
<evidence type="ECO:0000313" key="1">
    <source>
        <dbReference type="EMBL" id="KKT68940.1"/>
    </source>
</evidence>
<feature type="non-terminal residue" evidence="1">
    <location>
        <position position="1"/>
    </location>
</feature>
<reference evidence="1 2" key="1">
    <citation type="journal article" date="2015" name="Nature">
        <title>rRNA introns, odd ribosomes, and small enigmatic genomes across a large radiation of phyla.</title>
        <authorList>
            <person name="Brown C.T."/>
            <person name="Hug L.A."/>
            <person name="Thomas B.C."/>
            <person name="Sharon I."/>
            <person name="Castelle C.J."/>
            <person name="Singh A."/>
            <person name="Wilkins M.J."/>
            <person name="Williams K.H."/>
            <person name="Banfield J.F."/>
        </authorList>
    </citation>
    <scope>NUCLEOTIDE SEQUENCE [LARGE SCALE GENOMIC DNA]</scope>
</reference>
<gene>
    <name evidence="1" type="ORF">UW65_C0031G0001</name>
</gene>
<dbReference type="Proteomes" id="UP000034783">
    <property type="component" value="Unassembled WGS sequence"/>
</dbReference>
<organism evidence="1 2">
    <name type="scientific">candidate division WWE3 bacterium GW2011_GWB1_44_4</name>
    <dbReference type="NCBI Taxonomy" id="1619116"/>
    <lineage>
        <taxon>Bacteria</taxon>
        <taxon>Katanobacteria</taxon>
    </lineage>
</organism>
<comment type="caution">
    <text evidence="1">The sequence shown here is derived from an EMBL/GenBank/DDBJ whole genome shotgun (WGS) entry which is preliminary data.</text>
</comment>
<evidence type="ECO:0000313" key="2">
    <source>
        <dbReference type="Proteomes" id="UP000034783"/>
    </source>
</evidence>